<proteinExistence type="predicted"/>
<dbReference type="Pfam" id="PF13692">
    <property type="entry name" value="Glyco_trans_1_4"/>
    <property type="match status" value="1"/>
</dbReference>
<accession>M0MS94</accession>
<gene>
    <name evidence="1" type="ORF">C451_20627</name>
</gene>
<dbReference type="STRING" id="1227457.C451_20627"/>
<dbReference type="GO" id="GO:0016757">
    <property type="term" value="F:glycosyltransferase activity"/>
    <property type="evidence" value="ECO:0007669"/>
    <property type="project" value="TreeGrafter"/>
</dbReference>
<dbReference type="CDD" id="cd03801">
    <property type="entry name" value="GT4_PimA-like"/>
    <property type="match status" value="1"/>
</dbReference>
<dbReference type="PATRIC" id="fig|1227457.3.peg.4003"/>
<dbReference type="SUPFAM" id="SSF53756">
    <property type="entry name" value="UDP-Glycosyltransferase/glycogen phosphorylase"/>
    <property type="match status" value="1"/>
</dbReference>
<evidence type="ECO:0000313" key="1">
    <source>
        <dbReference type="EMBL" id="EMA48238.1"/>
    </source>
</evidence>
<dbReference type="AlphaFoldDB" id="M0MS94"/>
<evidence type="ECO:0000313" key="2">
    <source>
        <dbReference type="Proteomes" id="UP000011680"/>
    </source>
</evidence>
<name>M0MS94_9EURY</name>
<keyword evidence="1" id="KW-0808">Transferase</keyword>
<reference evidence="1 2" key="1">
    <citation type="journal article" date="2014" name="PLoS Genet.">
        <title>Phylogenetically driven sequencing of extremely halophilic archaea reveals strategies for static and dynamic osmo-response.</title>
        <authorList>
            <person name="Becker E.A."/>
            <person name="Seitzer P.M."/>
            <person name="Tritt A."/>
            <person name="Larsen D."/>
            <person name="Krusor M."/>
            <person name="Yao A.I."/>
            <person name="Wu D."/>
            <person name="Madern D."/>
            <person name="Eisen J.A."/>
            <person name="Darling A.E."/>
            <person name="Facciotti M.T."/>
        </authorList>
    </citation>
    <scope>NUCLEOTIDE SEQUENCE [LARGE SCALE GENOMIC DNA]</scope>
    <source>
        <strain evidence="1 2">JCM 13552</strain>
    </source>
</reference>
<dbReference type="PANTHER" id="PTHR45947:SF3">
    <property type="entry name" value="SULFOQUINOVOSYL TRANSFERASE SQD2"/>
    <property type="match status" value="1"/>
</dbReference>
<dbReference type="Gene3D" id="3.40.50.2000">
    <property type="entry name" value="Glycogen Phosphorylase B"/>
    <property type="match status" value="2"/>
</dbReference>
<dbReference type="PANTHER" id="PTHR45947">
    <property type="entry name" value="SULFOQUINOVOSYL TRANSFERASE SQD2"/>
    <property type="match status" value="1"/>
</dbReference>
<keyword evidence="2" id="KW-1185">Reference proteome</keyword>
<dbReference type="InterPro" id="IPR050194">
    <property type="entry name" value="Glycosyltransferase_grp1"/>
</dbReference>
<dbReference type="eggNOG" id="arCOG01403">
    <property type="taxonomic scope" value="Archaea"/>
</dbReference>
<comment type="caution">
    <text evidence="1">The sequence shown here is derived from an EMBL/GenBank/DDBJ whole genome shotgun (WGS) entry which is preliminary data.</text>
</comment>
<dbReference type="EMBL" id="AOMF01000195">
    <property type="protein sequence ID" value="EMA48238.1"/>
    <property type="molecule type" value="Genomic_DNA"/>
</dbReference>
<sequence>MKKAGIFLLDNVLARIPMRISDAMIVFGPYGAAQAQAHGMNPDNIVTIPPLGELAERFSPPNDQAACRRELNLPIDKDIALFVGRLSRLKGMDFLAETIEQIANEQEMLFVLAGEGPYYEKFANKFSDDIVRLAGYVAHEEIHRYYKAADVYIHPSPYEGIPLVLLEAMNCGVPVVSRPAGDIAFLTPNITETPAEMAATILAQDWSSEWLNEEYFTTQYQSDVLTDLVESLGK</sequence>
<dbReference type="Proteomes" id="UP000011680">
    <property type="component" value="Unassembled WGS sequence"/>
</dbReference>
<organism evidence="1 2">
    <name type="scientific">Halococcus thailandensis JCM 13552</name>
    <dbReference type="NCBI Taxonomy" id="1227457"/>
    <lineage>
        <taxon>Archaea</taxon>
        <taxon>Methanobacteriati</taxon>
        <taxon>Methanobacteriota</taxon>
        <taxon>Stenosarchaea group</taxon>
        <taxon>Halobacteria</taxon>
        <taxon>Halobacteriales</taxon>
        <taxon>Halococcaceae</taxon>
        <taxon>Halococcus</taxon>
    </lineage>
</organism>
<protein>
    <submittedName>
        <fullName evidence="1">Glycosyltransferase</fullName>
    </submittedName>
</protein>